<gene>
    <name evidence="1" type="ORF">LV84_03227</name>
</gene>
<dbReference type="RefSeq" id="WP_158093902.1">
    <property type="nucleotide sequence ID" value="NZ_MSSV01000016.1"/>
</dbReference>
<organism evidence="1 2">
    <name type="scientific">Algoriphagus ratkowskyi</name>
    <dbReference type="NCBI Taxonomy" id="57028"/>
    <lineage>
        <taxon>Bacteria</taxon>
        <taxon>Pseudomonadati</taxon>
        <taxon>Bacteroidota</taxon>
        <taxon>Cytophagia</taxon>
        <taxon>Cytophagales</taxon>
        <taxon>Cyclobacteriaceae</taxon>
        <taxon>Algoriphagus</taxon>
    </lineage>
</organism>
<reference evidence="1 2" key="1">
    <citation type="submission" date="2018-06" db="EMBL/GenBank/DDBJ databases">
        <title>Genomic Encyclopedia of Archaeal and Bacterial Type Strains, Phase II (KMG-II): from individual species to whole genera.</title>
        <authorList>
            <person name="Goeker M."/>
        </authorList>
    </citation>
    <scope>NUCLEOTIDE SEQUENCE [LARGE SCALE GENOMIC DNA]</scope>
    <source>
        <strain evidence="1 2">DSM 22686</strain>
    </source>
</reference>
<dbReference type="EMBL" id="QKZU01000012">
    <property type="protein sequence ID" value="PZX53503.1"/>
    <property type="molecule type" value="Genomic_DNA"/>
</dbReference>
<proteinExistence type="predicted"/>
<protein>
    <submittedName>
        <fullName evidence="1">Uncharacterized protein</fullName>
    </submittedName>
</protein>
<dbReference type="AlphaFoldDB" id="A0A2W7QY97"/>
<sequence>MEDHDLCIDELESYMVTDHFFLYQPILPIAEKEPDRAQNESSREME</sequence>
<accession>A0A2W7QY97</accession>
<name>A0A2W7QY97_9BACT</name>
<dbReference type="Proteomes" id="UP000249115">
    <property type="component" value="Unassembled WGS sequence"/>
</dbReference>
<evidence type="ECO:0000313" key="1">
    <source>
        <dbReference type="EMBL" id="PZX53503.1"/>
    </source>
</evidence>
<evidence type="ECO:0000313" key="2">
    <source>
        <dbReference type="Proteomes" id="UP000249115"/>
    </source>
</evidence>
<comment type="caution">
    <text evidence="1">The sequence shown here is derived from an EMBL/GenBank/DDBJ whole genome shotgun (WGS) entry which is preliminary data.</text>
</comment>